<protein>
    <submittedName>
        <fullName evidence="2">Uncharacterized protein</fullName>
    </submittedName>
</protein>
<dbReference type="Proteomes" id="UP000503840">
    <property type="component" value="Unassembled WGS sequence"/>
</dbReference>
<feature type="region of interest" description="Disordered" evidence="1">
    <location>
        <begin position="25"/>
        <end position="53"/>
    </location>
</feature>
<evidence type="ECO:0000313" key="2">
    <source>
        <dbReference type="EMBL" id="GFM33491.1"/>
    </source>
</evidence>
<name>A0A7J0BJU5_9BACT</name>
<evidence type="ECO:0000313" key="3">
    <source>
        <dbReference type="Proteomes" id="UP000503840"/>
    </source>
</evidence>
<reference evidence="2 3" key="1">
    <citation type="submission" date="2020-05" db="EMBL/GenBank/DDBJ databases">
        <title>Draft genome sequence of Desulfovibrio sp. strain HN2T.</title>
        <authorList>
            <person name="Ueno A."/>
            <person name="Tamazawa S."/>
            <person name="Tamamura S."/>
            <person name="Murakami T."/>
            <person name="Kiyama T."/>
            <person name="Inomata H."/>
            <person name="Amano Y."/>
            <person name="Miyakawa K."/>
            <person name="Tamaki H."/>
            <person name="Naganuma T."/>
            <person name="Kaneko K."/>
        </authorList>
    </citation>
    <scope>NUCLEOTIDE SEQUENCE [LARGE SCALE GENOMIC DNA]</scope>
    <source>
        <strain evidence="2 3">HN2</strain>
    </source>
</reference>
<gene>
    <name evidence="2" type="ORF">DSM101010T_18560</name>
</gene>
<accession>A0A7J0BJU5</accession>
<evidence type="ECO:0000256" key="1">
    <source>
        <dbReference type="SAM" id="MobiDB-lite"/>
    </source>
</evidence>
<dbReference type="EMBL" id="BLVO01000013">
    <property type="protein sequence ID" value="GFM33491.1"/>
    <property type="molecule type" value="Genomic_DNA"/>
</dbReference>
<dbReference type="RefSeq" id="WP_174405149.1">
    <property type="nucleotide sequence ID" value="NZ_BLVO01000013.1"/>
</dbReference>
<organism evidence="2 3">
    <name type="scientific">Desulfovibrio subterraneus</name>
    <dbReference type="NCBI Taxonomy" id="2718620"/>
    <lineage>
        <taxon>Bacteria</taxon>
        <taxon>Pseudomonadati</taxon>
        <taxon>Thermodesulfobacteriota</taxon>
        <taxon>Desulfovibrionia</taxon>
        <taxon>Desulfovibrionales</taxon>
        <taxon>Desulfovibrionaceae</taxon>
        <taxon>Desulfovibrio</taxon>
    </lineage>
</organism>
<proteinExistence type="predicted"/>
<dbReference type="AlphaFoldDB" id="A0A7J0BJU5"/>
<sequence>MELDALKGGAEGAANVLEMQRMAQTENRMGPQDQNRLAHREQQGEGAARPQSGVAIQGLGENLNLMV</sequence>
<feature type="compositionally biased region" description="Polar residues" evidence="1">
    <location>
        <begin position="25"/>
        <end position="35"/>
    </location>
</feature>
<comment type="caution">
    <text evidence="2">The sequence shown here is derived from an EMBL/GenBank/DDBJ whole genome shotgun (WGS) entry which is preliminary data.</text>
</comment>
<keyword evidence="3" id="KW-1185">Reference proteome</keyword>